<dbReference type="Proteomes" id="UP000011115">
    <property type="component" value="Unassembled WGS sequence"/>
</dbReference>
<dbReference type="HOGENOM" id="CLU_2296665_0_0_1"/>
<name>M1B1I4_SOLTU</name>
<reference evidence="2" key="1">
    <citation type="journal article" date="2011" name="Nature">
        <title>Genome sequence and analysis of the tuber crop potato.</title>
        <authorList>
            <consortium name="The Potato Genome Sequencing Consortium"/>
        </authorList>
    </citation>
    <scope>NUCLEOTIDE SEQUENCE [LARGE SCALE GENOMIC DNA]</scope>
    <source>
        <strain evidence="2">cv. DM1-3 516 R44</strain>
    </source>
</reference>
<evidence type="ECO:0000313" key="1">
    <source>
        <dbReference type="EnsemblPlants" id="PGSC0003DMT400034914"/>
    </source>
</evidence>
<dbReference type="EnsemblPlants" id="PGSC0003DMT400034914">
    <property type="protein sequence ID" value="PGSC0003DMT400034914"/>
    <property type="gene ID" value="PGSC0003DMG402013422"/>
</dbReference>
<evidence type="ECO:0000313" key="2">
    <source>
        <dbReference type="Proteomes" id="UP000011115"/>
    </source>
</evidence>
<dbReference type="InParanoid" id="M1B1I4"/>
<keyword evidence="2" id="KW-1185">Reference proteome</keyword>
<dbReference type="AlphaFoldDB" id="M1B1I4"/>
<protein>
    <submittedName>
        <fullName evidence="1">GDSL-lipase 1</fullName>
    </submittedName>
</protein>
<sequence>MGNNDTNRVLECNTYNFYIFNNNHIYFFFTIVLNVEYQKGMHQLTFGLYKIFFQQLYLQLHLDEMHPKINIHFYLGMDFEMVDMLFVHCSFLFRNIQRSSL</sequence>
<dbReference type="PaxDb" id="4113-PGSC0003DMT400034914"/>
<dbReference type="Gramene" id="PGSC0003DMT400034914">
    <property type="protein sequence ID" value="PGSC0003DMT400034914"/>
    <property type="gene ID" value="PGSC0003DMG402013422"/>
</dbReference>
<organism evidence="1 2">
    <name type="scientific">Solanum tuberosum</name>
    <name type="common">Potato</name>
    <dbReference type="NCBI Taxonomy" id="4113"/>
    <lineage>
        <taxon>Eukaryota</taxon>
        <taxon>Viridiplantae</taxon>
        <taxon>Streptophyta</taxon>
        <taxon>Embryophyta</taxon>
        <taxon>Tracheophyta</taxon>
        <taxon>Spermatophyta</taxon>
        <taxon>Magnoliopsida</taxon>
        <taxon>eudicotyledons</taxon>
        <taxon>Gunneridae</taxon>
        <taxon>Pentapetalae</taxon>
        <taxon>asterids</taxon>
        <taxon>lamiids</taxon>
        <taxon>Solanales</taxon>
        <taxon>Solanaceae</taxon>
        <taxon>Solanoideae</taxon>
        <taxon>Solaneae</taxon>
        <taxon>Solanum</taxon>
    </lineage>
</organism>
<proteinExistence type="predicted"/>
<accession>M1B1I4</accession>
<reference evidence="1" key="2">
    <citation type="submission" date="2015-06" db="UniProtKB">
        <authorList>
            <consortium name="EnsemblPlants"/>
        </authorList>
    </citation>
    <scope>IDENTIFICATION</scope>
    <source>
        <strain evidence="1">DM1-3 516 R44</strain>
    </source>
</reference>